<evidence type="ECO:0000313" key="4">
    <source>
        <dbReference type="Proteomes" id="UP001165060"/>
    </source>
</evidence>
<evidence type="ECO:0000313" key="3">
    <source>
        <dbReference type="EMBL" id="GMI31222.1"/>
    </source>
</evidence>
<evidence type="ECO:0000256" key="1">
    <source>
        <dbReference type="SAM" id="Coils"/>
    </source>
</evidence>
<dbReference type="EMBL" id="BRYB01000498">
    <property type="protein sequence ID" value="GMI31222.1"/>
    <property type="molecule type" value="Genomic_DNA"/>
</dbReference>
<gene>
    <name evidence="3" type="ORF">TeGR_g7159</name>
</gene>
<dbReference type="Proteomes" id="UP001165060">
    <property type="component" value="Unassembled WGS sequence"/>
</dbReference>
<proteinExistence type="predicted"/>
<accession>A0ABQ6MR20</accession>
<dbReference type="InterPro" id="IPR037696">
    <property type="entry name" value="CCDC77"/>
</dbReference>
<comment type="caution">
    <text evidence="3">The sequence shown here is derived from an EMBL/GenBank/DDBJ whole genome shotgun (WGS) entry which is preliminary data.</text>
</comment>
<feature type="coiled-coil region" evidence="1">
    <location>
        <begin position="213"/>
        <end position="240"/>
    </location>
</feature>
<sequence>MAHEQIVASGNEAIDDLLAFYRFRLDEFEKERELHLTRLDTISPQKEELHRLRWEAKARDAELVELRKNMSDAQVSVHKEREIANDQGAMIGRLKGQQVEDRKRIQRLLALTQPVTGDITFVTEGGDGSGPALAAQYREALNAAEQELSRRHPSTSLSAQAVAARLQSRNESLQLTVDSLKDQLGSYKSIARDKISTLYEDRNIREQQFTKTSGDLQAKVELLTKKLAATEDNLAAVTKDYLVLRHNAQVAQRVMIEEKQILRAERSALEHDRASAAKQMSLEMAAAREASQAEIELATDDFRGQVQARERDMAVLREQYENVQGVYASRVRDLEQQLALTKNKFATLNRRRKLEIQGAAASAAAHKREIEALKRTAGRARSRSGSASDQSAPVVLDFNDENTTPRSEGGLGEKGAAEVEFLKRRVVDMEEQLKALLTNA</sequence>
<feature type="region of interest" description="Disordered" evidence="2">
    <location>
        <begin position="375"/>
        <end position="414"/>
    </location>
</feature>
<dbReference type="PANTHER" id="PTHR22091">
    <property type="entry name" value="COILED-COIL DOMAIN-CONTAINING PROTEIN 77"/>
    <property type="match status" value="1"/>
</dbReference>
<evidence type="ECO:0000256" key="2">
    <source>
        <dbReference type="SAM" id="MobiDB-lite"/>
    </source>
</evidence>
<name>A0ABQ6MR20_9STRA</name>
<keyword evidence="4" id="KW-1185">Reference proteome</keyword>
<organism evidence="3 4">
    <name type="scientific">Tetraparma gracilis</name>
    <dbReference type="NCBI Taxonomy" id="2962635"/>
    <lineage>
        <taxon>Eukaryota</taxon>
        <taxon>Sar</taxon>
        <taxon>Stramenopiles</taxon>
        <taxon>Ochrophyta</taxon>
        <taxon>Bolidophyceae</taxon>
        <taxon>Parmales</taxon>
        <taxon>Triparmaceae</taxon>
        <taxon>Tetraparma</taxon>
    </lineage>
</organism>
<protein>
    <submittedName>
        <fullName evidence="3">Uncharacterized protein</fullName>
    </submittedName>
</protein>
<dbReference type="PANTHER" id="PTHR22091:SF1">
    <property type="entry name" value="COILED-COIL DOMAIN-CONTAINING PROTEIN 77"/>
    <property type="match status" value="1"/>
</dbReference>
<keyword evidence="1" id="KW-0175">Coiled coil</keyword>
<reference evidence="3 4" key="1">
    <citation type="journal article" date="2023" name="Commun. Biol.">
        <title>Genome analysis of Parmales, the sister group of diatoms, reveals the evolutionary specialization of diatoms from phago-mixotrophs to photoautotrophs.</title>
        <authorList>
            <person name="Ban H."/>
            <person name="Sato S."/>
            <person name="Yoshikawa S."/>
            <person name="Yamada K."/>
            <person name="Nakamura Y."/>
            <person name="Ichinomiya M."/>
            <person name="Sato N."/>
            <person name="Blanc-Mathieu R."/>
            <person name="Endo H."/>
            <person name="Kuwata A."/>
            <person name="Ogata H."/>
        </authorList>
    </citation>
    <scope>NUCLEOTIDE SEQUENCE [LARGE SCALE GENOMIC DNA]</scope>
</reference>